<dbReference type="NCBIfam" id="TIGR00231">
    <property type="entry name" value="small_GTP"/>
    <property type="match status" value="1"/>
</dbReference>
<organism evidence="5">
    <name type="scientific">marine metagenome</name>
    <dbReference type="NCBI Taxonomy" id="408172"/>
    <lineage>
        <taxon>unclassified sequences</taxon>
        <taxon>metagenomes</taxon>
        <taxon>ecological metagenomes</taxon>
    </lineage>
</organism>
<dbReference type="FunFam" id="2.40.50.250:FF:000001">
    <property type="entry name" value="GTP-binding protein TypA"/>
    <property type="match status" value="1"/>
</dbReference>
<dbReference type="PANTHER" id="PTHR42908">
    <property type="entry name" value="TRANSLATION ELONGATION FACTOR-RELATED"/>
    <property type="match status" value="1"/>
</dbReference>
<dbReference type="Pfam" id="PF00009">
    <property type="entry name" value="GTP_EFTU"/>
    <property type="match status" value="1"/>
</dbReference>
<dbReference type="SUPFAM" id="SSF54980">
    <property type="entry name" value="EF-G C-terminal domain-like"/>
    <property type="match status" value="2"/>
</dbReference>
<dbReference type="InterPro" id="IPR035651">
    <property type="entry name" value="BipA_V"/>
</dbReference>
<dbReference type="EMBL" id="UINC01007001">
    <property type="protein sequence ID" value="SVA30878.1"/>
    <property type="molecule type" value="Genomic_DNA"/>
</dbReference>
<dbReference type="InterPro" id="IPR053905">
    <property type="entry name" value="EF-G-like_DII"/>
</dbReference>
<dbReference type="Gene3D" id="3.30.70.870">
    <property type="entry name" value="Elongation Factor G (Translational Gtpase), domain 3"/>
    <property type="match status" value="1"/>
</dbReference>
<dbReference type="Gene3D" id="3.40.50.300">
    <property type="entry name" value="P-loop containing nucleotide triphosphate hydrolases"/>
    <property type="match status" value="1"/>
</dbReference>
<keyword evidence="2" id="KW-0342">GTP-binding</keyword>
<evidence type="ECO:0000313" key="5">
    <source>
        <dbReference type="EMBL" id="SVA30878.1"/>
    </source>
</evidence>
<evidence type="ECO:0000256" key="1">
    <source>
        <dbReference type="ARBA" id="ARBA00022741"/>
    </source>
</evidence>
<dbReference type="AlphaFoldDB" id="A0A381UTC0"/>
<dbReference type="GO" id="GO:0005525">
    <property type="term" value="F:GTP binding"/>
    <property type="evidence" value="ECO:0007669"/>
    <property type="project" value="UniProtKB-KW"/>
</dbReference>
<accession>A0A381UTC0</accession>
<feature type="domain" description="Tr-type G" evidence="4">
    <location>
        <begin position="5"/>
        <end position="200"/>
    </location>
</feature>
<dbReference type="NCBIfam" id="TIGR01394">
    <property type="entry name" value="TypA_BipA"/>
    <property type="match status" value="1"/>
</dbReference>
<dbReference type="InterPro" id="IPR000640">
    <property type="entry name" value="EFG_V-like"/>
</dbReference>
<dbReference type="InterPro" id="IPR047041">
    <property type="entry name" value="BipA_GTP-bd_dom"/>
</dbReference>
<dbReference type="Pfam" id="PF00679">
    <property type="entry name" value="EFG_C"/>
    <property type="match status" value="1"/>
</dbReference>
<dbReference type="GO" id="GO:0003924">
    <property type="term" value="F:GTPase activity"/>
    <property type="evidence" value="ECO:0007669"/>
    <property type="project" value="InterPro"/>
</dbReference>
<dbReference type="CDD" id="cd01891">
    <property type="entry name" value="TypA_BipA"/>
    <property type="match status" value="1"/>
</dbReference>
<dbReference type="Pfam" id="PF21018">
    <property type="entry name" value="BipA_C"/>
    <property type="match status" value="1"/>
</dbReference>
<dbReference type="InterPro" id="IPR047042">
    <property type="entry name" value="BipA_II"/>
</dbReference>
<dbReference type="InterPro" id="IPR006298">
    <property type="entry name" value="BipA"/>
</dbReference>
<dbReference type="PROSITE" id="PS00301">
    <property type="entry name" value="G_TR_1"/>
    <property type="match status" value="1"/>
</dbReference>
<dbReference type="PANTHER" id="PTHR42908:SF8">
    <property type="entry name" value="TR-TYPE G DOMAIN-CONTAINING PROTEIN"/>
    <property type="match status" value="1"/>
</dbReference>
<reference evidence="5" key="1">
    <citation type="submission" date="2018-05" db="EMBL/GenBank/DDBJ databases">
        <authorList>
            <person name="Lanie J.A."/>
            <person name="Ng W.-L."/>
            <person name="Kazmierczak K.M."/>
            <person name="Andrzejewski T.M."/>
            <person name="Davidsen T.M."/>
            <person name="Wayne K.J."/>
            <person name="Tettelin H."/>
            <person name="Glass J.I."/>
            <person name="Rusch D."/>
            <person name="Podicherti R."/>
            <person name="Tsui H.-C.T."/>
            <person name="Winkler M.E."/>
        </authorList>
    </citation>
    <scope>NUCLEOTIDE SEQUENCE</scope>
</reference>
<evidence type="ECO:0000259" key="4">
    <source>
        <dbReference type="PROSITE" id="PS51722"/>
    </source>
</evidence>
<dbReference type="Gene3D" id="3.30.70.240">
    <property type="match status" value="1"/>
</dbReference>
<dbReference type="GO" id="GO:1990904">
    <property type="term" value="C:ribonucleoprotein complex"/>
    <property type="evidence" value="ECO:0007669"/>
    <property type="project" value="TreeGrafter"/>
</dbReference>
<keyword evidence="3" id="KW-0175">Coiled coil</keyword>
<dbReference type="FunFam" id="3.30.70.240:FF:000002">
    <property type="entry name" value="GTP-binding protein TypA"/>
    <property type="match status" value="1"/>
</dbReference>
<dbReference type="CDD" id="cd03691">
    <property type="entry name" value="BipA_TypA_II"/>
    <property type="match status" value="1"/>
</dbReference>
<dbReference type="InterPro" id="IPR027417">
    <property type="entry name" value="P-loop_NTPase"/>
</dbReference>
<proteinExistence type="predicted"/>
<dbReference type="Gene3D" id="2.40.50.250">
    <property type="entry name" value="bipa protein"/>
    <property type="match status" value="1"/>
</dbReference>
<feature type="coiled-coil region" evidence="3">
    <location>
        <begin position="132"/>
        <end position="159"/>
    </location>
</feature>
<dbReference type="PRINTS" id="PR00315">
    <property type="entry name" value="ELONGATNFCT"/>
</dbReference>
<gene>
    <name evidence="5" type="ORF">METZ01_LOCUS83732</name>
</gene>
<dbReference type="InterPro" id="IPR009000">
    <property type="entry name" value="Transl_B-barrel_sf"/>
</dbReference>
<keyword evidence="1" id="KW-0547">Nucleotide-binding</keyword>
<dbReference type="FunFam" id="3.40.50.300:FF:000055">
    <property type="entry name" value="GTP-binding protein TypA"/>
    <property type="match status" value="1"/>
</dbReference>
<dbReference type="InterPro" id="IPR035647">
    <property type="entry name" value="EFG_III/V"/>
</dbReference>
<dbReference type="SUPFAM" id="SSF50447">
    <property type="entry name" value="Translation proteins"/>
    <property type="match status" value="1"/>
</dbReference>
<dbReference type="Gene3D" id="2.40.30.10">
    <property type="entry name" value="Translation factors"/>
    <property type="match status" value="1"/>
</dbReference>
<dbReference type="InterPro" id="IPR031157">
    <property type="entry name" value="G_TR_CS"/>
</dbReference>
<dbReference type="CDD" id="cd03710">
    <property type="entry name" value="BipA_TypA_C"/>
    <property type="match status" value="1"/>
</dbReference>
<protein>
    <recommendedName>
        <fullName evidence="4">Tr-type G domain-containing protein</fullName>
    </recommendedName>
</protein>
<dbReference type="InterPro" id="IPR000795">
    <property type="entry name" value="T_Tr_GTP-bd_dom"/>
</dbReference>
<dbReference type="InterPro" id="IPR042116">
    <property type="entry name" value="TypA/BipA_C"/>
</dbReference>
<dbReference type="GO" id="GO:0005829">
    <property type="term" value="C:cytosol"/>
    <property type="evidence" value="ECO:0007669"/>
    <property type="project" value="TreeGrafter"/>
</dbReference>
<evidence type="ECO:0000256" key="2">
    <source>
        <dbReference type="ARBA" id="ARBA00023134"/>
    </source>
</evidence>
<dbReference type="InterPro" id="IPR048876">
    <property type="entry name" value="BipA_C"/>
</dbReference>
<sequence>MLAVESIRNITIIAHVDHGKTTLVDAFLKQSNTFTEREDPGELITDTNPLEREKGITILAKNVSITYQNTKINVIDTPGHADFSGEVERVMNMAEGCILLVDAVDGPMPQTRYVLQQAMDHGLIPIVVINKIDRKERRIEEVRGEIDDLFLELATEESQLEYPVLYASAREGYALESLGDEPTGIFPVLDAILEKVPAPTGSPESPFQILVTTLDYDDYAGQIAIGKISRGTVNTKAQATLMTRDGTFSSHILESVFIFEGMGKKKVPEAFAGDIVALTGLKNVHIGDTIADSSSPEALAPIKVDEPTVKMTFGSNTSPLMGKEGSFCTSRELFKRLSEELRVDVGLRLDRTDIPDEFDVSGRGELHLSVLAETMRREGYEFQVSQAQPIIREIDGKKNEPFETLFIETISDYYGVLTEDLTRRLGVLEEVINDGAGKIRMKFVVPTRGLIGFRSYFQNITRGDGIMNSRFLSYKPVAGGIRSTSHGFLVASEAGDSVTYGLINAQERGKTIIGAGIKVYEGMIVGLHSRSTDLVVNVCKEKKLTNMRSSTADITTQLVRPLQFSLEEALDMISQDELIEITPQNLRLRKKVLSGNARHRRERGSKKSKIAIK</sequence>
<dbReference type="PROSITE" id="PS51722">
    <property type="entry name" value="G_TR_2"/>
    <property type="match status" value="1"/>
</dbReference>
<dbReference type="InterPro" id="IPR005225">
    <property type="entry name" value="Small_GTP-bd"/>
</dbReference>
<dbReference type="SUPFAM" id="SSF52540">
    <property type="entry name" value="P-loop containing nucleoside triphosphate hydrolases"/>
    <property type="match status" value="1"/>
</dbReference>
<name>A0A381UTC0_9ZZZZ</name>
<evidence type="ECO:0000256" key="3">
    <source>
        <dbReference type="SAM" id="Coils"/>
    </source>
</evidence>
<dbReference type="Pfam" id="PF22042">
    <property type="entry name" value="EF-G_D2"/>
    <property type="match status" value="1"/>
</dbReference>